<organism evidence="2 3">
    <name type="scientific">Thalictrum thalictroides</name>
    <name type="common">Rue-anemone</name>
    <name type="synonym">Anemone thalictroides</name>
    <dbReference type="NCBI Taxonomy" id="46969"/>
    <lineage>
        <taxon>Eukaryota</taxon>
        <taxon>Viridiplantae</taxon>
        <taxon>Streptophyta</taxon>
        <taxon>Embryophyta</taxon>
        <taxon>Tracheophyta</taxon>
        <taxon>Spermatophyta</taxon>
        <taxon>Magnoliopsida</taxon>
        <taxon>Ranunculales</taxon>
        <taxon>Ranunculaceae</taxon>
        <taxon>Thalictroideae</taxon>
        <taxon>Thalictrum</taxon>
    </lineage>
</organism>
<evidence type="ECO:0000256" key="1">
    <source>
        <dbReference type="SAM" id="Phobius"/>
    </source>
</evidence>
<accession>A0A7J6X6D7</accession>
<keyword evidence="1" id="KW-0472">Membrane</keyword>
<name>A0A7J6X6D7_THATH</name>
<evidence type="ECO:0000313" key="2">
    <source>
        <dbReference type="EMBL" id="KAF5205336.1"/>
    </source>
</evidence>
<sequence>MQVRPMTVCGLANESLKVNPARFSPHLHSISKELKKNGPFLFISIQFSLVFVPQLLFYLSVLFHSSSLLAGPDLLIA</sequence>
<keyword evidence="1" id="KW-0812">Transmembrane</keyword>
<proteinExistence type="predicted"/>
<keyword evidence="3" id="KW-1185">Reference proteome</keyword>
<gene>
    <name evidence="2" type="ORF">FRX31_005077</name>
</gene>
<feature type="transmembrane region" description="Helical" evidence="1">
    <location>
        <begin position="40"/>
        <end position="63"/>
    </location>
</feature>
<protein>
    <submittedName>
        <fullName evidence="2">Uncharacterized protein</fullName>
    </submittedName>
</protein>
<comment type="caution">
    <text evidence="2">The sequence shown here is derived from an EMBL/GenBank/DDBJ whole genome shotgun (WGS) entry which is preliminary data.</text>
</comment>
<reference evidence="2 3" key="1">
    <citation type="submission" date="2020-06" db="EMBL/GenBank/DDBJ databases">
        <title>Transcriptomic and genomic resources for Thalictrum thalictroides and T. hernandezii: Facilitating candidate gene discovery in an emerging model plant lineage.</title>
        <authorList>
            <person name="Arias T."/>
            <person name="Riano-Pachon D.M."/>
            <person name="Di Stilio V.S."/>
        </authorList>
    </citation>
    <scope>NUCLEOTIDE SEQUENCE [LARGE SCALE GENOMIC DNA]</scope>
    <source>
        <strain evidence="3">cv. WT478/WT964</strain>
        <tissue evidence="2">Leaves</tissue>
    </source>
</reference>
<dbReference type="AlphaFoldDB" id="A0A7J6X6D7"/>
<evidence type="ECO:0000313" key="3">
    <source>
        <dbReference type="Proteomes" id="UP000554482"/>
    </source>
</evidence>
<keyword evidence="1" id="KW-1133">Transmembrane helix</keyword>
<dbReference type="EMBL" id="JABWDY010004208">
    <property type="protein sequence ID" value="KAF5205336.1"/>
    <property type="molecule type" value="Genomic_DNA"/>
</dbReference>
<dbReference type="Proteomes" id="UP000554482">
    <property type="component" value="Unassembled WGS sequence"/>
</dbReference>